<keyword evidence="6 7" id="KW-0998">Cell outer membrane</keyword>
<dbReference type="Pfam" id="PF13715">
    <property type="entry name" value="CarbopepD_reg_2"/>
    <property type="match status" value="1"/>
</dbReference>
<sequence>MKRKLLVALMLVMGVFMQSVLAQVRTVSGQVTDESGMSLPGVSVVVKNTSKGVSTDFDGKYSLQANQGDVLEFSYIGFATQTKKVMGGGNSLIINVVLKEETEQLGEVVVTALGIKRETKKLGYAMTEMKGEELAKTNTVNPVLALQGESAGVSIGSSDGGLFGNSKIQVRGVSSLHSNNNQPIFVIDGVILENEVSNVSADWVENANDFGNVLKNLNPDDYKSVSVLKGAAATALYGSRGINGVILIETKNGSGAKGLGVSVKHSLGVDHVYAAPELQTEYGQGIMAGYINYGKTDANGKYFRFDTEQFYYDADGNPSRVNHPRGGFGYGPKFNENIMIVDYDGKLVPYRSYKNNLLKVYNLGVSNTTSVSLTGGNEKGNFYLSNSYNQRTGVLPNNGFTRNSLLFSGAYNLANWLKAEASVSYTSSEGKNPRSDLATYFIEGVWTNQYDVEKYKQNQYWQAKHGGLPNSSYGDDYAYVPGNGIWFVYNKNNQVRNENVVRPIVKLSAEILKGLNVRLEGNLNYYTVKQENKELGTGYANEGDGGGYQLYHKRDVSQTGKISLDYTKDITQDLSAYVVVGGEIWNQEKSETRVRTDGGLVVPGRYYLKNSKKTPIADEGKVFGTKQINSLYFLTSLSLKDQLFLDITGRNDWSSALVYTDGTGNYSYFYPSVSSSWVFSQTLGLPSWVSFGKLRASWAQVGSDTDPYTINKGYKLGSYEMNGGNNIYLNEVSTTLVDKSIKPERKNSYEVGLDARFFNNRLGFDIAYYDEYITDQIGDIPLPNASGYRNLLTNIGTLRNYGFELKVDAKPIRTNNFVWDVSFNYWRNRTQVTDLHKDYGAYKVLGGAPAYGNFRIGSVAFEGGEYGVLMSDSTPKKFQAKDTNGNNIDDPRNGMPVLKWTNSGRTAYYERSGEVEEIGKMQPDFEGSLKNTFTYKGVSLSVMLDARFGGYMASYSNRYGTAYGVLNTSLKARDAHHGGITWTSQYPDTKGKVFSDGIIVEGVFAPGTNVQTPAGTTQDVGGLTYREAMDKGYIEPSHASTHTYFKNSWREGVVNDDWFHEVNYVALRNISLGYTLPREVSERLRMKNLYLGVNLRNLGYLYNSLPNKLNPESFRGTTSTESFFERSFIPYTASYTFSIAIDF</sequence>
<dbReference type="NCBIfam" id="TIGR04056">
    <property type="entry name" value="OMP_RagA_SusC"/>
    <property type="match status" value="1"/>
</dbReference>
<evidence type="ECO:0000256" key="6">
    <source>
        <dbReference type="ARBA" id="ARBA00023237"/>
    </source>
</evidence>
<dbReference type="PROSITE" id="PS52016">
    <property type="entry name" value="TONB_DEPENDENT_REC_3"/>
    <property type="match status" value="1"/>
</dbReference>
<evidence type="ECO:0000256" key="3">
    <source>
        <dbReference type="ARBA" id="ARBA00022452"/>
    </source>
</evidence>
<dbReference type="GO" id="GO:0009279">
    <property type="term" value="C:cell outer membrane"/>
    <property type="evidence" value="ECO:0007669"/>
    <property type="project" value="UniProtKB-SubCell"/>
</dbReference>
<comment type="similarity">
    <text evidence="7">Belongs to the TonB-dependent receptor family.</text>
</comment>
<gene>
    <name evidence="10" type="ordered locus">Ccan_19460</name>
</gene>
<dbReference type="OrthoDB" id="9768177at2"/>
<dbReference type="eggNOG" id="COG1629">
    <property type="taxonomic scope" value="Bacteria"/>
</dbReference>
<evidence type="ECO:0000256" key="7">
    <source>
        <dbReference type="PROSITE-ProRule" id="PRU01360"/>
    </source>
</evidence>
<keyword evidence="5 7" id="KW-0472">Membrane</keyword>
<dbReference type="EMBL" id="CP002113">
    <property type="protein sequence ID" value="AEK24062.1"/>
    <property type="molecule type" value="Genomic_DNA"/>
</dbReference>
<keyword evidence="4 7" id="KW-0812">Transmembrane</keyword>
<evidence type="ECO:0000313" key="11">
    <source>
        <dbReference type="Proteomes" id="UP000008895"/>
    </source>
</evidence>
<dbReference type="InterPro" id="IPR036942">
    <property type="entry name" value="Beta-barrel_TonB_sf"/>
</dbReference>
<evidence type="ECO:0000256" key="8">
    <source>
        <dbReference type="SAM" id="SignalP"/>
    </source>
</evidence>
<organism evidence="10 11">
    <name type="scientific">Capnocytophaga canimorsus (strain 5)</name>
    <dbReference type="NCBI Taxonomy" id="860228"/>
    <lineage>
        <taxon>Bacteria</taxon>
        <taxon>Pseudomonadati</taxon>
        <taxon>Bacteroidota</taxon>
        <taxon>Flavobacteriia</taxon>
        <taxon>Flavobacteriales</taxon>
        <taxon>Flavobacteriaceae</taxon>
        <taxon>Capnocytophaga</taxon>
    </lineage>
</organism>
<keyword evidence="11" id="KW-1185">Reference proteome</keyword>
<protein>
    <recommendedName>
        <fullName evidence="9">TonB-dependent receptor plug domain-containing protein</fullName>
    </recommendedName>
</protein>
<feature type="chain" id="PRO_5003392057" description="TonB-dependent receptor plug domain-containing protein" evidence="8">
    <location>
        <begin position="23"/>
        <end position="1143"/>
    </location>
</feature>
<evidence type="ECO:0000256" key="5">
    <source>
        <dbReference type="ARBA" id="ARBA00023136"/>
    </source>
</evidence>
<evidence type="ECO:0000259" key="9">
    <source>
        <dbReference type="Pfam" id="PF07715"/>
    </source>
</evidence>
<dbReference type="eggNOG" id="COG4773">
    <property type="taxonomic scope" value="Bacteria"/>
</dbReference>
<reference evidence="10 11" key="1">
    <citation type="journal article" date="2011" name="J. Bacteriol.">
        <title>Complete genome sequence of the dog commensal and human pathogen Capnocytophaga canimorsus strain 5.</title>
        <authorList>
            <person name="Manfredi P."/>
            <person name="Pagni M."/>
            <person name="Cornelis G.R."/>
        </authorList>
    </citation>
    <scope>NUCLEOTIDE SEQUENCE [LARGE SCALE GENOMIC DNA]</scope>
    <source>
        <strain evidence="11">5</strain>
    </source>
</reference>
<comment type="subcellular location">
    <subcellularLocation>
        <location evidence="1 7">Cell outer membrane</location>
        <topology evidence="1 7">Multi-pass membrane protein</topology>
    </subcellularLocation>
</comment>
<dbReference type="InterPro" id="IPR037066">
    <property type="entry name" value="Plug_dom_sf"/>
</dbReference>
<dbReference type="SUPFAM" id="SSF49464">
    <property type="entry name" value="Carboxypeptidase regulatory domain-like"/>
    <property type="match status" value="1"/>
</dbReference>
<dbReference type="NCBIfam" id="TIGR04057">
    <property type="entry name" value="SusC_RagA_signa"/>
    <property type="match status" value="1"/>
</dbReference>
<name>F9YTL7_CAPCC</name>
<dbReference type="InterPro" id="IPR039426">
    <property type="entry name" value="TonB-dep_rcpt-like"/>
</dbReference>
<proteinExistence type="inferred from homology"/>
<evidence type="ECO:0000256" key="2">
    <source>
        <dbReference type="ARBA" id="ARBA00022448"/>
    </source>
</evidence>
<accession>F9YTL7</accession>
<dbReference type="STRING" id="860228.Ccan_19460"/>
<dbReference type="HOGENOM" id="CLU_004317_2_1_10"/>
<dbReference type="SUPFAM" id="SSF56935">
    <property type="entry name" value="Porins"/>
    <property type="match status" value="1"/>
</dbReference>
<feature type="domain" description="TonB-dependent receptor plug" evidence="9">
    <location>
        <begin position="121"/>
        <end position="245"/>
    </location>
</feature>
<feature type="signal peptide" evidence="8">
    <location>
        <begin position="1"/>
        <end position="22"/>
    </location>
</feature>
<dbReference type="AlphaFoldDB" id="F9YTL7"/>
<evidence type="ECO:0000256" key="4">
    <source>
        <dbReference type="ARBA" id="ARBA00022692"/>
    </source>
</evidence>
<dbReference type="KEGG" id="ccm:Ccan_19460"/>
<dbReference type="InterPro" id="IPR008969">
    <property type="entry name" value="CarboxyPept-like_regulatory"/>
</dbReference>
<dbReference type="Gene3D" id="2.170.130.10">
    <property type="entry name" value="TonB-dependent receptor, plug domain"/>
    <property type="match status" value="1"/>
</dbReference>
<dbReference type="InterPro" id="IPR012910">
    <property type="entry name" value="Plug_dom"/>
</dbReference>
<dbReference type="RefSeq" id="WP_013998046.1">
    <property type="nucleotide sequence ID" value="NC_015846.1"/>
</dbReference>
<keyword evidence="2 7" id="KW-0813">Transport</keyword>
<dbReference type="InterPro" id="IPR023996">
    <property type="entry name" value="TonB-dep_OMP_SusC/RagA"/>
</dbReference>
<evidence type="ECO:0000256" key="1">
    <source>
        <dbReference type="ARBA" id="ARBA00004571"/>
    </source>
</evidence>
<dbReference type="Proteomes" id="UP000008895">
    <property type="component" value="Chromosome"/>
</dbReference>
<keyword evidence="3 7" id="KW-1134">Transmembrane beta strand</keyword>
<dbReference type="Gene3D" id="2.40.170.20">
    <property type="entry name" value="TonB-dependent receptor, beta-barrel domain"/>
    <property type="match status" value="1"/>
</dbReference>
<keyword evidence="8" id="KW-0732">Signal</keyword>
<evidence type="ECO:0000313" key="10">
    <source>
        <dbReference type="EMBL" id="AEK24062.1"/>
    </source>
</evidence>
<dbReference type="InterPro" id="IPR023997">
    <property type="entry name" value="TonB-dep_OMP_SusC/RagA_CS"/>
</dbReference>
<dbReference type="Gene3D" id="2.60.40.1120">
    <property type="entry name" value="Carboxypeptidase-like, regulatory domain"/>
    <property type="match status" value="1"/>
</dbReference>
<dbReference type="Pfam" id="PF07715">
    <property type="entry name" value="Plug"/>
    <property type="match status" value="1"/>
</dbReference>